<feature type="compositionally biased region" description="Low complexity" evidence="2">
    <location>
        <begin position="89"/>
        <end position="98"/>
    </location>
</feature>
<reference evidence="4" key="1">
    <citation type="submission" date="2023-07" db="EMBL/GenBank/DDBJ databases">
        <title>draft genome sequence of fig (Ficus carica).</title>
        <authorList>
            <person name="Takahashi T."/>
            <person name="Nishimura K."/>
        </authorList>
    </citation>
    <scope>NUCLEOTIDE SEQUENCE</scope>
</reference>
<dbReference type="Gene3D" id="3.30.70.100">
    <property type="match status" value="1"/>
</dbReference>
<organism evidence="4 5">
    <name type="scientific">Ficus carica</name>
    <name type="common">Common fig</name>
    <dbReference type="NCBI Taxonomy" id="3494"/>
    <lineage>
        <taxon>Eukaryota</taxon>
        <taxon>Viridiplantae</taxon>
        <taxon>Streptophyta</taxon>
        <taxon>Embryophyta</taxon>
        <taxon>Tracheophyta</taxon>
        <taxon>Spermatophyta</taxon>
        <taxon>Magnoliopsida</taxon>
        <taxon>eudicotyledons</taxon>
        <taxon>Gunneridae</taxon>
        <taxon>Pentapetalae</taxon>
        <taxon>rosids</taxon>
        <taxon>fabids</taxon>
        <taxon>Rosales</taxon>
        <taxon>Moraceae</taxon>
        <taxon>Ficeae</taxon>
        <taxon>Ficus</taxon>
    </lineage>
</organism>
<evidence type="ECO:0000259" key="3">
    <source>
        <dbReference type="PROSITE" id="PS50846"/>
    </source>
</evidence>
<dbReference type="EMBL" id="BTGU01000149">
    <property type="protein sequence ID" value="GMN63410.1"/>
    <property type="molecule type" value="Genomic_DNA"/>
</dbReference>
<evidence type="ECO:0000313" key="5">
    <source>
        <dbReference type="Proteomes" id="UP001187192"/>
    </source>
</evidence>
<evidence type="ECO:0000256" key="1">
    <source>
        <dbReference type="ARBA" id="ARBA00022723"/>
    </source>
</evidence>
<dbReference type="PANTHER" id="PTHR22814:SF320">
    <property type="entry name" value="OS01G0309800 PROTEIN"/>
    <property type="match status" value="1"/>
</dbReference>
<dbReference type="SUPFAM" id="SSF55008">
    <property type="entry name" value="HMA, heavy metal-associated domain"/>
    <property type="match status" value="1"/>
</dbReference>
<dbReference type="GO" id="GO:0046872">
    <property type="term" value="F:metal ion binding"/>
    <property type="evidence" value="ECO:0007669"/>
    <property type="project" value="UniProtKB-KW"/>
</dbReference>
<dbReference type="CDD" id="cd00371">
    <property type="entry name" value="HMA"/>
    <property type="match status" value="1"/>
</dbReference>
<dbReference type="Proteomes" id="UP001187192">
    <property type="component" value="Unassembled WGS sequence"/>
</dbReference>
<feature type="region of interest" description="Disordered" evidence="2">
    <location>
        <begin position="74"/>
        <end position="164"/>
    </location>
</feature>
<dbReference type="InterPro" id="IPR006121">
    <property type="entry name" value="HMA_dom"/>
</dbReference>
<dbReference type="PROSITE" id="PS50846">
    <property type="entry name" value="HMA_2"/>
    <property type="match status" value="1"/>
</dbReference>
<comment type="caution">
    <text evidence="4">The sequence shown here is derived from an EMBL/GenBank/DDBJ whole genome shotgun (WGS) entry which is preliminary data.</text>
</comment>
<dbReference type="InterPro" id="IPR036163">
    <property type="entry name" value="HMA_dom_sf"/>
</dbReference>
<dbReference type="PANTHER" id="PTHR22814">
    <property type="entry name" value="COPPER TRANSPORT PROTEIN ATOX1-RELATED"/>
    <property type="match status" value="1"/>
</dbReference>
<sequence length="218" mass="24015">MVPEVEKPRVTEIQVRMDCNGCVQKIKKALYGIQGIYDLYIDFPQQKLTIIGWADPEKIVKAIKKTRKMATICSHTEQTQEPPPPTEPTPQEGNTNANEPPPPPPPHEGANPPPPESTPPPEPTPPSEPPKDQPPPENPQPEPQPYPADAGHPAASGPKDVGEVHVPPNYGYRYSYSHHGHNGYWNKTKISTITTMGVLAAMGILRPFSVMKILMHVE</sequence>
<keyword evidence="5" id="KW-1185">Reference proteome</keyword>
<evidence type="ECO:0000256" key="2">
    <source>
        <dbReference type="SAM" id="MobiDB-lite"/>
    </source>
</evidence>
<gene>
    <name evidence="4" type="ORF">TIFTF001_032487</name>
</gene>
<feature type="domain" description="HMA" evidence="3">
    <location>
        <begin position="8"/>
        <end position="71"/>
    </location>
</feature>
<proteinExistence type="predicted"/>
<name>A0AA88J6J9_FICCA</name>
<feature type="compositionally biased region" description="Pro residues" evidence="2">
    <location>
        <begin position="99"/>
        <end position="146"/>
    </location>
</feature>
<evidence type="ECO:0000313" key="4">
    <source>
        <dbReference type="EMBL" id="GMN63410.1"/>
    </source>
</evidence>
<accession>A0AA88J6J9</accession>
<dbReference type="AlphaFoldDB" id="A0AA88J6J9"/>
<dbReference type="PRINTS" id="PR01217">
    <property type="entry name" value="PRICHEXTENSN"/>
</dbReference>
<protein>
    <recommendedName>
        <fullName evidence="3">HMA domain-containing protein</fullName>
    </recommendedName>
</protein>
<dbReference type="Pfam" id="PF00403">
    <property type="entry name" value="HMA"/>
    <property type="match status" value="1"/>
</dbReference>
<keyword evidence="1" id="KW-0479">Metal-binding</keyword>